<dbReference type="EMBL" id="OQ999676">
    <property type="protein sequence ID" value="WMI40045.1"/>
    <property type="molecule type" value="Genomic_RNA"/>
</dbReference>
<reference evidence="1" key="2">
    <citation type="submission" date="2023-05" db="EMBL/GenBank/DDBJ databases">
        <authorList>
            <person name="Li W."/>
        </authorList>
    </citation>
    <scope>NUCLEOTIDE SEQUENCE</scope>
    <source>
        <strain evidence="1">RcHV-1084-1</strain>
    </source>
</reference>
<protein>
    <submittedName>
        <fullName evidence="1">Uncharacterized protein</fullName>
    </submittedName>
</protein>
<proteinExistence type="predicted"/>
<organism evidence="1">
    <name type="scientific">Rhizoctonia cerealis hypovirus</name>
    <dbReference type="NCBI Taxonomy" id="3068667"/>
    <lineage>
        <taxon>Viruses</taxon>
        <taxon>Riboviria</taxon>
        <taxon>Orthornavirae</taxon>
        <taxon>Pisuviricota</taxon>
        <taxon>Duplopiviricetes</taxon>
        <taxon>Durnavirales</taxon>
        <taxon>Hypoviridae</taxon>
    </lineage>
</organism>
<name>A0AA51GGS9_9VIRU</name>
<accession>A0AA51GGS9</accession>
<reference evidence="1" key="1">
    <citation type="journal article" date="2023" name="Microbiol. Spectr.">
        <title>Extreme Diversity of Mycoviruses Present in Single Strains of Rhizoctonia cerealis, the Pathogen of Wheat Sharp Eyespot.</title>
        <authorList>
            <person name="Li W."/>
            <person name="Sun H."/>
            <person name="Cao S."/>
            <person name="Zhang A."/>
            <person name="Zhang H."/>
            <person name="Shu Y."/>
            <person name="Chen H."/>
        </authorList>
    </citation>
    <scope>NUCLEOTIDE SEQUENCE</scope>
    <source>
        <strain evidence="1">RcHV-1084-1</strain>
    </source>
</reference>
<evidence type="ECO:0000313" key="1">
    <source>
        <dbReference type="EMBL" id="WMI40045.1"/>
    </source>
</evidence>
<sequence length="636" mass="71285">MLFYLLLATFVCGGALTPLLLEYLKAKEEQADVIKALERARKLGTSAIKTQQLPCCGLFTSGSVLQHFRKPLGSYMHLQLLESEFLPQHINSQISDIESGNVDKTTTDNALDTFTGVLRTVPERGTVLTIYPAFVQNWSCKGLLQSDLSYLVLKKDDLTLLHGNIPVFDRPLVSFDNCQIIGHKVLITQPKTNQHLSIKCTQLFPCHLPHLTDHVCQICDKPHLEDHTCASEKSNSFLTTAELAKKQSEISKLESMVHNLSEDLKPIMSIGIHAKIALFEFINTNVEKIKSFGFSFKTFVPFSTIPKAEERNILVFGDTGSGKSTFISEHFDLPFIKHHGADLSQSVTLVDSGYSKTKHLQQCKIVEIGGPNDTRWPTSEQSYAIIQHLQQMKMGVGENFLAIVIGDITPLLQQQMFSLGVVNYHVIKDDIIQAKTINGSKSICNQHDNIYNAINTCLCYLDNKCLTYHATPPLGKNSAFMTLSRSIETLDLMMYLSPNQLKQFVNDRTIINIRPPITSEEHEFILTSMFFKKAIGSSGWHLIPEHQLEYIDSPPFLISYQPIPEKQLKISKHIAHDIIKQYGGTARIVFDDGEDVCVKIAGSPITPNFKCPLGYTMIFVNGKLYIIDTVKSFTST</sequence>